<proteinExistence type="predicted"/>
<evidence type="ECO:0000313" key="3">
    <source>
        <dbReference type="Proteomes" id="UP000628984"/>
    </source>
</evidence>
<dbReference type="AlphaFoldDB" id="A0A918J334"/>
<evidence type="ECO:0008006" key="4">
    <source>
        <dbReference type="Google" id="ProtNLM"/>
    </source>
</evidence>
<dbReference type="InterPro" id="IPR010266">
    <property type="entry name" value="NnrS"/>
</dbReference>
<organism evidence="2 3">
    <name type="scientific">Gemmobacter lanyuensis</name>
    <dbReference type="NCBI Taxonomy" id="1054497"/>
    <lineage>
        <taxon>Bacteria</taxon>
        <taxon>Pseudomonadati</taxon>
        <taxon>Pseudomonadota</taxon>
        <taxon>Alphaproteobacteria</taxon>
        <taxon>Rhodobacterales</taxon>
        <taxon>Paracoccaceae</taxon>
        <taxon>Gemmobacter</taxon>
    </lineage>
</organism>
<dbReference type="Proteomes" id="UP000628984">
    <property type="component" value="Unassembled WGS sequence"/>
</dbReference>
<protein>
    <recommendedName>
        <fullName evidence="4">NnrS family protein</fullName>
    </recommendedName>
</protein>
<feature type="transmembrane region" description="Helical" evidence="1">
    <location>
        <begin position="174"/>
        <end position="190"/>
    </location>
</feature>
<feature type="transmembrane region" description="Helical" evidence="1">
    <location>
        <begin position="228"/>
        <end position="250"/>
    </location>
</feature>
<dbReference type="EMBL" id="BMYQ01000015">
    <property type="protein sequence ID" value="GGW42982.1"/>
    <property type="molecule type" value="Genomic_DNA"/>
</dbReference>
<evidence type="ECO:0000313" key="2">
    <source>
        <dbReference type="EMBL" id="GGW42982.1"/>
    </source>
</evidence>
<comment type="caution">
    <text evidence="2">The sequence shown here is derived from an EMBL/GenBank/DDBJ whole genome shotgun (WGS) entry which is preliminary data.</text>
</comment>
<feature type="transmembrane region" description="Helical" evidence="1">
    <location>
        <begin position="73"/>
        <end position="92"/>
    </location>
</feature>
<gene>
    <name evidence="2" type="ORF">GCM10011452_34160</name>
</gene>
<feature type="transmembrane region" description="Helical" evidence="1">
    <location>
        <begin position="12"/>
        <end position="29"/>
    </location>
</feature>
<keyword evidence="1" id="KW-0812">Transmembrane</keyword>
<feature type="transmembrane region" description="Helical" evidence="1">
    <location>
        <begin position="196"/>
        <end position="216"/>
    </location>
</feature>
<feature type="transmembrane region" description="Helical" evidence="1">
    <location>
        <begin position="143"/>
        <end position="162"/>
    </location>
</feature>
<keyword evidence="1" id="KW-1133">Transmembrane helix</keyword>
<reference evidence="2" key="1">
    <citation type="journal article" date="2014" name="Int. J. Syst. Evol. Microbiol.">
        <title>Complete genome sequence of Corynebacterium casei LMG S-19264T (=DSM 44701T), isolated from a smear-ripened cheese.</title>
        <authorList>
            <consortium name="US DOE Joint Genome Institute (JGI-PGF)"/>
            <person name="Walter F."/>
            <person name="Albersmeier A."/>
            <person name="Kalinowski J."/>
            <person name="Ruckert C."/>
        </authorList>
    </citation>
    <scope>NUCLEOTIDE SEQUENCE</scope>
    <source>
        <strain evidence="2">KCTC 23714</strain>
    </source>
</reference>
<feature type="transmembrane region" description="Helical" evidence="1">
    <location>
        <begin position="256"/>
        <end position="278"/>
    </location>
</feature>
<accession>A0A918J334</accession>
<name>A0A918J334_9RHOB</name>
<dbReference type="Pfam" id="PF05940">
    <property type="entry name" value="NnrS"/>
    <property type="match status" value="1"/>
</dbReference>
<dbReference type="RefSeq" id="WP_189635092.1">
    <property type="nucleotide sequence ID" value="NZ_BMYQ01000015.1"/>
</dbReference>
<feature type="transmembrane region" description="Helical" evidence="1">
    <location>
        <begin position="41"/>
        <end position="61"/>
    </location>
</feature>
<reference evidence="2" key="2">
    <citation type="submission" date="2020-09" db="EMBL/GenBank/DDBJ databases">
        <authorList>
            <person name="Sun Q."/>
            <person name="Kim S."/>
        </authorList>
    </citation>
    <scope>NUCLEOTIDE SEQUENCE</scope>
    <source>
        <strain evidence="2">KCTC 23714</strain>
    </source>
</reference>
<keyword evidence="1" id="KW-0472">Membrane</keyword>
<evidence type="ECO:0000256" key="1">
    <source>
        <dbReference type="SAM" id="Phobius"/>
    </source>
</evidence>
<keyword evidence="3" id="KW-1185">Reference proteome</keyword>
<sequence length="351" mass="36081">MTDLWQAPFRPFFLLAGIAAVAGALPWAFPGATDDPVGLHARAFLQVWVGFAAAGYLLTAAPHWTGRPPLCGARLPLLAFLGGAAGVAAFALPDGAARFVHLVFCAGLGLALRGPMAAGRRVIALAPWGLGALPFLLDPAGQVLVVTALIALIGGAAVPGFLFAAGGRVSRSRIWNLVPPAGILTAVALRGTALPIAAALLVTVGGVQVLRLAFWLPLQHWDRPALTMLRLGWLWHGGGLVLVGLSLVDLGLAPSVAIHALSVGGMGTMVLALAGRAAMARTPLGLRPRGMLRSAVGLICLAALLRLMAMPLAASWVWGGGWIAFLVALRPALTGAPPHPVLSARRPPHSA</sequence>
<feature type="transmembrane region" description="Helical" evidence="1">
    <location>
        <begin position="290"/>
        <end position="309"/>
    </location>
</feature>